<accession>A0ABY4J801</accession>
<feature type="domain" description="DUF7878" evidence="1">
    <location>
        <begin position="19"/>
        <end position="132"/>
    </location>
</feature>
<organism evidence="2 3">
    <name type="scientific">Hymenobacter sublimis</name>
    <dbReference type="NCBI Taxonomy" id="2933777"/>
    <lineage>
        <taxon>Bacteria</taxon>
        <taxon>Pseudomonadati</taxon>
        <taxon>Bacteroidota</taxon>
        <taxon>Cytophagia</taxon>
        <taxon>Cytophagales</taxon>
        <taxon>Hymenobacteraceae</taxon>
        <taxon>Hymenobacter</taxon>
    </lineage>
</organism>
<keyword evidence="3" id="KW-1185">Reference proteome</keyword>
<protein>
    <recommendedName>
        <fullName evidence="1">DUF7878 domain-containing protein</fullName>
    </recommendedName>
</protein>
<reference evidence="2 3" key="1">
    <citation type="submission" date="2022-04" db="EMBL/GenBank/DDBJ databases">
        <title>Hymenobacter sp. isolated from the air.</title>
        <authorList>
            <person name="Won M."/>
            <person name="Lee C.-M."/>
            <person name="Woen H.-Y."/>
            <person name="Kwon S.-W."/>
        </authorList>
    </citation>
    <scope>NUCLEOTIDE SEQUENCE [LARGE SCALE GENOMIC DNA]</scope>
    <source>
        <strain evidence="3">5516 S-25</strain>
    </source>
</reference>
<evidence type="ECO:0000313" key="2">
    <source>
        <dbReference type="EMBL" id="UPL48057.1"/>
    </source>
</evidence>
<proteinExistence type="predicted"/>
<name>A0ABY4J801_9BACT</name>
<gene>
    <name evidence="2" type="ORF">MWH26_12755</name>
</gene>
<dbReference type="EMBL" id="CP095848">
    <property type="protein sequence ID" value="UPL48057.1"/>
    <property type="molecule type" value="Genomic_DNA"/>
</dbReference>
<dbReference type="Pfam" id="PF25297">
    <property type="entry name" value="DUF7878"/>
    <property type="match status" value="1"/>
</dbReference>
<evidence type="ECO:0000259" key="1">
    <source>
        <dbReference type="Pfam" id="PF25297"/>
    </source>
</evidence>
<dbReference type="InterPro" id="IPR057200">
    <property type="entry name" value="DUF7878"/>
</dbReference>
<dbReference type="Proteomes" id="UP000829647">
    <property type="component" value="Chromosome"/>
</dbReference>
<sequence>MIDTELKLEFTIQRCPVDDQIKYAVAYLEGELMIKIDGQVFFQEPDIMLVEFGTELNKWLGKLIATKKPVSMEYFTMDHDEAEGAILTLEPVANTRYLIHSIWQEFTCSRSISEHELIVATTTFIEGLNIELGRRGLVGLGNTLSQIG</sequence>
<evidence type="ECO:0000313" key="3">
    <source>
        <dbReference type="Proteomes" id="UP000829647"/>
    </source>
</evidence>
<dbReference type="RefSeq" id="WP_247974593.1">
    <property type="nucleotide sequence ID" value="NZ_CP095848.1"/>
</dbReference>